<gene>
    <name evidence="2" type="ORF">GT747_12460</name>
    <name evidence="3" type="ORF">SAMN05444424_2267</name>
</gene>
<keyword evidence="3" id="KW-0830">Ubiquinone</keyword>
<keyword evidence="5" id="KW-1185">Reference proteome</keyword>
<organism evidence="3 4">
    <name type="scientific">Bittarella massiliensis</name>
    <name type="common">ex Durand et al. 2017</name>
    <dbReference type="NCBI Taxonomy" id="1720313"/>
    <lineage>
        <taxon>Bacteria</taxon>
        <taxon>Bacillati</taxon>
        <taxon>Bacillota</taxon>
        <taxon>Clostridia</taxon>
        <taxon>Eubacteriales</taxon>
        <taxon>Oscillospiraceae</taxon>
        <taxon>Bittarella (ex Durand et al. 2017)</taxon>
    </lineage>
</organism>
<dbReference type="GO" id="GO:0032259">
    <property type="term" value="P:methylation"/>
    <property type="evidence" value="ECO:0007669"/>
    <property type="project" value="UniProtKB-KW"/>
</dbReference>
<evidence type="ECO:0000313" key="3">
    <source>
        <dbReference type="EMBL" id="SHG36790.1"/>
    </source>
</evidence>
<dbReference type="InterPro" id="IPR050508">
    <property type="entry name" value="Methyltransf_Superfamily"/>
</dbReference>
<sequence>MIDFSIWQDPETGEPLSFNRARRGFENPRTGQLYPADSRGILHFCGAEDAVGPDAASTRFYDRFAPFYEGGQKLYYSLYGGERKARNDYLQYLHIHPGDRVLEVSVGTGANIRCLPPEADYYGIDLSAGQIEQCFLQKQRRRLPLHLCQANAEALPFRDESFDAVFHVGGINLFSDREAAIREMVRVARPGAPLLIADETERVARRYQRLPFFGTPFRGREEIVPPVDLLPPNVTDVALADVRRGSLYCLTFCKAL</sequence>
<keyword evidence="2" id="KW-0808">Transferase</keyword>
<evidence type="ECO:0000313" key="5">
    <source>
        <dbReference type="Proteomes" id="UP000474718"/>
    </source>
</evidence>
<proteinExistence type="predicted"/>
<dbReference type="SUPFAM" id="SSF53335">
    <property type="entry name" value="S-adenosyl-L-methionine-dependent methyltransferases"/>
    <property type="match status" value="1"/>
</dbReference>
<dbReference type="CDD" id="cd02440">
    <property type="entry name" value="AdoMet_MTases"/>
    <property type="match status" value="1"/>
</dbReference>
<name>A0AAQ1MEL1_9FIRM</name>
<evidence type="ECO:0000313" key="4">
    <source>
        <dbReference type="Proteomes" id="UP000184089"/>
    </source>
</evidence>
<reference evidence="4" key="1">
    <citation type="submission" date="2016-11" db="EMBL/GenBank/DDBJ databases">
        <authorList>
            <person name="Jaros S."/>
            <person name="Januszkiewicz K."/>
            <person name="Wedrychowicz H."/>
        </authorList>
    </citation>
    <scope>NUCLEOTIDE SEQUENCE [LARGE SCALE GENOMIC DNA]</scope>
    <source>
        <strain evidence="4">DSM 4029</strain>
    </source>
</reference>
<dbReference type="Gene3D" id="3.40.50.150">
    <property type="entry name" value="Vaccinia Virus protein VP39"/>
    <property type="match status" value="1"/>
</dbReference>
<dbReference type="RefSeq" id="WP_021659666.1">
    <property type="nucleotide sequence ID" value="NZ_FQVY01000003.1"/>
</dbReference>
<protein>
    <submittedName>
        <fullName evidence="2">Methyltransferase domain-containing protein</fullName>
    </submittedName>
    <submittedName>
        <fullName evidence="3">Ubiquinone/menaquinone biosynthesis C-methylase UbiE</fullName>
    </submittedName>
</protein>
<dbReference type="EMBL" id="WWVX01000008">
    <property type="protein sequence ID" value="MZL70561.1"/>
    <property type="molecule type" value="Genomic_DNA"/>
</dbReference>
<comment type="caution">
    <text evidence="3">The sequence shown here is derived from an EMBL/GenBank/DDBJ whole genome shotgun (WGS) entry which is preliminary data.</text>
</comment>
<feature type="domain" description="Methyltransferase type 11" evidence="1">
    <location>
        <begin position="102"/>
        <end position="195"/>
    </location>
</feature>
<dbReference type="EMBL" id="FQVY01000003">
    <property type="protein sequence ID" value="SHG36790.1"/>
    <property type="molecule type" value="Genomic_DNA"/>
</dbReference>
<reference evidence="2 5" key="3">
    <citation type="journal article" date="2019" name="Nat. Med.">
        <title>A library of human gut bacterial isolates paired with longitudinal multiomics data enables mechanistic microbiome research.</title>
        <authorList>
            <person name="Poyet M."/>
            <person name="Groussin M."/>
            <person name="Gibbons S.M."/>
            <person name="Avila-Pacheco J."/>
            <person name="Jiang X."/>
            <person name="Kearney S.M."/>
            <person name="Perrotta A.R."/>
            <person name="Berdy B."/>
            <person name="Zhao S."/>
            <person name="Lieberman T.D."/>
            <person name="Swanson P.K."/>
            <person name="Smith M."/>
            <person name="Roesemann S."/>
            <person name="Alexander J.E."/>
            <person name="Rich S.A."/>
            <person name="Livny J."/>
            <person name="Vlamakis H."/>
            <person name="Clish C."/>
            <person name="Bullock K."/>
            <person name="Deik A."/>
            <person name="Scott J."/>
            <person name="Pierce K.A."/>
            <person name="Xavier R.J."/>
            <person name="Alm E.J."/>
        </authorList>
    </citation>
    <scope>NUCLEOTIDE SEQUENCE [LARGE SCALE GENOMIC DNA]</scope>
    <source>
        <strain evidence="2 5">BIOML-A2</strain>
    </source>
</reference>
<dbReference type="Proteomes" id="UP000474718">
    <property type="component" value="Unassembled WGS sequence"/>
</dbReference>
<dbReference type="InterPro" id="IPR029063">
    <property type="entry name" value="SAM-dependent_MTases_sf"/>
</dbReference>
<reference evidence="3" key="2">
    <citation type="submission" date="2016-11" db="EMBL/GenBank/DDBJ databases">
        <authorList>
            <person name="Varghese N."/>
            <person name="Submissions S."/>
        </authorList>
    </citation>
    <scope>NUCLEOTIDE SEQUENCE</scope>
    <source>
        <strain evidence="3">DSM 4029</strain>
    </source>
</reference>
<keyword evidence="2" id="KW-0489">Methyltransferase</keyword>
<dbReference type="AlphaFoldDB" id="A0AAQ1MEL1"/>
<dbReference type="PANTHER" id="PTHR42912">
    <property type="entry name" value="METHYLTRANSFERASE"/>
    <property type="match status" value="1"/>
</dbReference>
<evidence type="ECO:0000313" key="2">
    <source>
        <dbReference type="EMBL" id="MZL70561.1"/>
    </source>
</evidence>
<dbReference type="InterPro" id="IPR013216">
    <property type="entry name" value="Methyltransf_11"/>
</dbReference>
<dbReference type="Proteomes" id="UP000184089">
    <property type="component" value="Unassembled WGS sequence"/>
</dbReference>
<evidence type="ECO:0000259" key="1">
    <source>
        <dbReference type="Pfam" id="PF08241"/>
    </source>
</evidence>
<dbReference type="Pfam" id="PF08241">
    <property type="entry name" value="Methyltransf_11"/>
    <property type="match status" value="1"/>
</dbReference>
<dbReference type="GO" id="GO:0008757">
    <property type="term" value="F:S-adenosylmethionine-dependent methyltransferase activity"/>
    <property type="evidence" value="ECO:0007669"/>
    <property type="project" value="InterPro"/>
</dbReference>
<accession>A0AAQ1MEL1</accession>